<evidence type="ECO:0000259" key="6">
    <source>
        <dbReference type="SMART" id="SM00939"/>
    </source>
</evidence>
<dbReference type="GO" id="GO:0015937">
    <property type="term" value="P:coenzyme A biosynthetic process"/>
    <property type="evidence" value="ECO:0007669"/>
    <property type="project" value="UniProtKB-KW"/>
</dbReference>
<dbReference type="InterPro" id="IPR000383">
    <property type="entry name" value="Xaa-Pro-like_dom"/>
</dbReference>
<dbReference type="GO" id="GO:0005524">
    <property type="term" value="F:ATP binding"/>
    <property type="evidence" value="ECO:0007669"/>
    <property type="project" value="UniProtKB-KW"/>
</dbReference>
<dbReference type="Gene3D" id="3.40.50.1820">
    <property type="entry name" value="alpha/beta hydrolase"/>
    <property type="match status" value="1"/>
</dbReference>
<dbReference type="GeneID" id="41965526"/>
<feature type="compositionally biased region" description="Basic and acidic residues" evidence="5">
    <location>
        <begin position="1170"/>
        <end position="1196"/>
    </location>
</feature>
<dbReference type="SMART" id="SM00939">
    <property type="entry name" value="PepX_C"/>
    <property type="match status" value="1"/>
</dbReference>
<dbReference type="GO" id="GO:0008239">
    <property type="term" value="F:dipeptidyl-peptidase activity"/>
    <property type="evidence" value="ECO:0007669"/>
    <property type="project" value="InterPro"/>
</dbReference>
<evidence type="ECO:0000256" key="2">
    <source>
        <dbReference type="ARBA" id="ARBA00022801"/>
    </source>
</evidence>
<feature type="compositionally biased region" description="Polar residues" evidence="5">
    <location>
        <begin position="680"/>
        <end position="691"/>
    </location>
</feature>
<dbReference type="GO" id="GO:0005829">
    <property type="term" value="C:cytosol"/>
    <property type="evidence" value="ECO:0007669"/>
    <property type="project" value="TreeGrafter"/>
</dbReference>
<dbReference type="InterPro" id="IPR043129">
    <property type="entry name" value="ATPase_NBD"/>
</dbReference>
<dbReference type="KEGG" id="pgri:PgNI_10647"/>
<dbReference type="InterPro" id="IPR004567">
    <property type="entry name" value="Type_II_PanK"/>
</dbReference>
<evidence type="ECO:0000256" key="4">
    <source>
        <dbReference type="ARBA" id="ARBA00022993"/>
    </source>
</evidence>
<evidence type="ECO:0000256" key="1">
    <source>
        <dbReference type="ARBA" id="ARBA00022741"/>
    </source>
</evidence>
<reference evidence="8" key="2">
    <citation type="submission" date="2019-10" db="EMBL/GenBank/DDBJ databases">
        <authorList>
            <consortium name="NCBI Genome Project"/>
        </authorList>
    </citation>
    <scope>NUCLEOTIDE SEQUENCE</scope>
    <source>
        <strain evidence="8">NI907</strain>
    </source>
</reference>
<keyword evidence="2" id="KW-0378">Hydrolase</keyword>
<dbReference type="Pfam" id="PF08530">
    <property type="entry name" value="PepX_C"/>
    <property type="match status" value="1"/>
</dbReference>
<dbReference type="NCBIfam" id="TIGR00976">
    <property type="entry name" value="CocE_NonD"/>
    <property type="match status" value="1"/>
</dbReference>
<dbReference type="Gene3D" id="3.30.420.40">
    <property type="match status" value="1"/>
</dbReference>
<feature type="compositionally biased region" description="Low complexity" evidence="5">
    <location>
        <begin position="662"/>
        <end position="672"/>
    </location>
</feature>
<proteinExistence type="predicted"/>
<gene>
    <name evidence="8" type="ORF">PgNI_10647</name>
</gene>
<evidence type="ECO:0000256" key="5">
    <source>
        <dbReference type="SAM" id="MobiDB-lite"/>
    </source>
</evidence>
<keyword evidence="3" id="KW-0067">ATP-binding</keyword>
<organism evidence="7 8">
    <name type="scientific">Pyricularia grisea</name>
    <name type="common">Crabgrass-specific blast fungus</name>
    <name type="synonym">Magnaporthe grisea</name>
    <dbReference type="NCBI Taxonomy" id="148305"/>
    <lineage>
        <taxon>Eukaryota</taxon>
        <taxon>Fungi</taxon>
        <taxon>Dikarya</taxon>
        <taxon>Ascomycota</taxon>
        <taxon>Pezizomycotina</taxon>
        <taxon>Sordariomycetes</taxon>
        <taxon>Sordariomycetidae</taxon>
        <taxon>Magnaporthales</taxon>
        <taxon>Pyriculariaceae</taxon>
        <taxon>Pyricularia</taxon>
    </lineage>
</organism>
<feature type="region of interest" description="Disordered" evidence="5">
    <location>
        <begin position="648"/>
        <end position="691"/>
    </location>
</feature>
<dbReference type="PANTHER" id="PTHR12280:SF20">
    <property type="entry name" value="4'-PHOSPHOPANTETHEINE PHOSPHATASE"/>
    <property type="match status" value="1"/>
</dbReference>
<evidence type="ECO:0000256" key="3">
    <source>
        <dbReference type="ARBA" id="ARBA00022840"/>
    </source>
</evidence>
<feature type="compositionally biased region" description="Gly residues" evidence="5">
    <location>
        <begin position="570"/>
        <end position="581"/>
    </location>
</feature>
<dbReference type="GO" id="GO:0005634">
    <property type="term" value="C:nucleus"/>
    <property type="evidence" value="ECO:0007669"/>
    <property type="project" value="TreeGrafter"/>
</dbReference>
<dbReference type="Gene3D" id="3.30.420.510">
    <property type="match status" value="1"/>
</dbReference>
<dbReference type="PANTHER" id="PTHR12280">
    <property type="entry name" value="PANTOTHENATE KINASE"/>
    <property type="match status" value="1"/>
</dbReference>
<dbReference type="InterPro" id="IPR008979">
    <property type="entry name" value="Galactose-bd-like_sf"/>
</dbReference>
<feature type="region of interest" description="Disordered" evidence="5">
    <location>
        <begin position="710"/>
        <end position="743"/>
    </location>
</feature>
<feature type="domain" description="Xaa-Pro dipeptidyl-peptidase C-terminal" evidence="6">
    <location>
        <begin position="313"/>
        <end position="561"/>
    </location>
</feature>
<sequence length="1207" mass="130690">MVEILKRACASLKGPATPPTNIILPKGHRRQPQNRPLPVPICFDHNQPFSMRDNVTIRADIYRPIDSGPVPAIIMWSPYGKSGSGNINLASFPFRCGIPESSLSGYESFEGLDPAEWVGRGYAIVNADARGSGDSEGDIRWWGRGEGADGHDLVEAIASQPWCSGRVAFAGNSWLAIAQWFIASQRPPHLTCIAPLEGTSDMYQEQLCRGGIPDVGFAGLIAQMIPGRQQQEDVVAMLGKHPDYNNEYWQDKRAELGLIQVPAYIGASYSTNLHTLGSFRGFEEIPHEKKWLVVHDTQEWYDLYSRERTEDLARFFDFYMKDAKNGWEETPAVRLSLLGFNVPNETQSLPHLPWRAPGAERVKLYLNPDQTLGPTAPPRSSEPAVLDYQADAPTRQTGDDAGELAFTYTFPSRTILAGPSTLVVHVASEQQDDLDVWAQLRKASADGALLQSLNVPLGELDGVSSPAEVPDVCTLKHLGPIGMRRVSTAGAGPARPGDVVRLEVPIEQGGMVFEAGEKLVLKLAGHDMRLVDLLVLQGSFKTTNCGKHFVHFQADRPNYLEAAWRNGTVGPKGQGTLGKSGQGPCDHNLAGPQTGAPTENYPAPTNHPTNHSSSPSGVMDPTSYSSHSRAPAEAARAELCFTEGGAQVYGTGAHPHPTRETLSLSSSNPSLGKSDDAVRSNASADGSGQNNIAHHLEPYAITDEIEAPNGAAMSPSATAPPTTTTLPPLQMTRPRTATSTAEIDSTISRPGAVRINVKGAFIVDGSQTPATPSGNCNGNGLLTGRSSPDHHQTQDIRLPNHTAVVSHVAIDIGGSLAKLVYFSREADSTDPGGRLNFTSFETDKIEECFSFMRRLRDEQQPLNGSVPNKLCVMATGGGAYKYYDRIREALGGEIDVLREDEMECLIIGLDFFIHEIPREVFTYSETDPMHFATPGCDDDGREIYPYLLVNIGSGVSFLKVEGPRKYQRVGGTSLGGGTLWGILSLLTGARSFDEMLDLASKGDNSRVDMLVGDIYGTDYGKIGLKSSTIASSFGKVFRMKRQAESAAEDCGPGSSEVGFGQGEDFANGAGDATEDDGGFSAADMSRSLLYAISNNIGQIAYLQSQIHKLSAIYFGGSFIRGHPQTMNTLSYAIKFWSKGASQAYFLRHEGYLGAVGAFLKRQPRNWGRRGSFEESATRRMRERGTSCAREDEDQRPVEPVMPSGATE</sequence>
<feature type="region of interest" description="Disordered" evidence="5">
    <location>
        <begin position="565"/>
        <end position="631"/>
    </location>
</feature>
<feature type="compositionally biased region" description="Low complexity" evidence="5">
    <location>
        <begin position="711"/>
        <end position="736"/>
    </location>
</feature>
<protein>
    <recommendedName>
        <fullName evidence="6">Xaa-Pro dipeptidyl-peptidase C-terminal domain-containing protein</fullName>
    </recommendedName>
</protein>
<dbReference type="InterPro" id="IPR029058">
    <property type="entry name" value="AB_hydrolase_fold"/>
</dbReference>
<evidence type="ECO:0000313" key="8">
    <source>
        <dbReference type="RefSeq" id="XP_030980209.1"/>
    </source>
</evidence>
<dbReference type="Gene3D" id="2.60.120.260">
    <property type="entry name" value="Galactose-binding domain-like"/>
    <property type="match status" value="1"/>
</dbReference>
<accession>A0A6P8AZF5</accession>
<dbReference type="RefSeq" id="XP_030980209.1">
    <property type="nucleotide sequence ID" value="XM_031130620.1"/>
</dbReference>
<dbReference type="SUPFAM" id="SSF53067">
    <property type="entry name" value="Actin-like ATPase domain"/>
    <property type="match status" value="2"/>
</dbReference>
<dbReference type="Proteomes" id="UP000515153">
    <property type="component" value="Chromosome VII"/>
</dbReference>
<feature type="compositionally biased region" description="Polar residues" evidence="5">
    <location>
        <begin position="606"/>
        <end position="628"/>
    </location>
</feature>
<dbReference type="FunFam" id="3.30.420.510:FF:000005">
    <property type="entry name" value="Probable pantothenate kinase"/>
    <property type="match status" value="1"/>
</dbReference>
<dbReference type="Gene3D" id="1.10.3020.20">
    <property type="match status" value="1"/>
</dbReference>
<dbReference type="InterPro" id="IPR013736">
    <property type="entry name" value="Xaa-Pro_dipept_C"/>
</dbReference>
<reference evidence="7 8" key="1">
    <citation type="journal article" date="2019" name="Mol. Biol. Evol.">
        <title>Blast fungal genomes show frequent chromosomal changes, gene gains and losses, and effector gene turnover.</title>
        <authorList>
            <person name="Gomez Luciano L.B."/>
            <person name="Jason Tsai I."/>
            <person name="Chuma I."/>
            <person name="Tosa Y."/>
            <person name="Chen Y.H."/>
            <person name="Li J.Y."/>
            <person name="Li M.Y."/>
            <person name="Jade Lu M.Y."/>
            <person name="Nakayashiki H."/>
            <person name="Li W.H."/>
        </authorList>
    </citation>
    <scope>NUCLEOTIDE SEQUENCE [LARGE SCALE GENOMIC DNA]</scope>
    <source>
        <strain evidence="7 8">NI907</strain>
    </source>
</reference>
<dbReference type="AlphaFoldDB" id="A0A6P8AZF5"/>
<dbReference type="GO" id="GO:0004594">
    <property type="term" value="F:pantothenate kinase activity"/>
    <property type="evidence" value="ECO:0007669"/>
    <property type="project" value="TreeGrafter"/>
</dbReference>
<name>A0A6P8AZF5_PYRGI</name>
<keyword evidence="4" id="KW-0173">Coenzyme A biosynthesis</keyword>
<dbReference type="FunFam" id="3.30.420.40:FF:000115">
    <property type="entry name" value="Pantothenate kinase PanK"/>
    <property type="match status" value="1"/>
</dbReference>
<dbReference type="SUPFAM" id="SSF53474">
    <property type="entry name" value="alpha/beta-Hydrolases"/>
    <property type="match status" value="1"/>
</dbReference>
<feature type="region of interest" description="Disordered" evidence="5">
    <location>
        <begin position="1169"/>
        <end position="1207"/>
    </location>
</feature>
<keyword evidence="1" id="KW-0547">Nucleotide-binding</keyword>
<evidence type="ECO:0000313" key="7">
    <source>
        <dbReference type="Proteomes" id="UP000515153"/>
    </source>
</evidence>
<dbReference type="SUPFAM" id="SSF49785">
    <property type="entry name" value="Galactose-binding domain-like"/>
    <property type="match status" value="1"/>
</dbReference>
<dbReference type="InterPro" id="IPR005674">
    <property type="entry name" value="CocE/Ser_esterase"/>
</dbReference>
<keyword evidence="7" id="KW-1185">Reference proteome</keyword>
<dbReference type="Pfam" id="PF02129">
    <property type="entry name" value="Peptidase_S15"/>
    <property type="match status" value="1"/>
</dbReference>
<reference evidence="8" key="3">
    <citation type="submission" date="2025-08" db="UniProtKB">
        <authorList>
            <consortium name="RefSeq"/>
        </authorList>
    </citation>
    <scope>IDENTIFICATION</scope>
    <source>
        <strain evidence="8">NI907</strain>
    </source>
</reference>
<dbReference type="Pfam" id="PF03630">
    <property type="entry name" value="Fumble"/>
    <property type="match status" value="1"/>
</dbReference>
<dbReference type="CDD" id="cd24123">
    <property type="entry name" value="ASKHA_NBD_PanK-II_Pank4"/>
    <property type="match status" value="1"/>
</dbReference>
<dbReference type="NCBIfam" id="TIGR00555">
    <property type="entry name" value="panK_eukar"/>
    <property type="match status" value="1"/>
</dbReference>